<feature type="compositionally biased region" description="Basic and acidic residues" evidence="1">
    <location>
        <begin position="35"/>
        <end position="45"/>
    </location>
</feature>
<accession>A0A381TRC1</accession>
<feature type="non-terminal residue" evidence="2">
    <location>
        <position position="1"/>
    </location>
</feature>
<dbReference type="AlphaFoldDB" id="A0A381TRC1"/>
<name>A0A381TRC1_9ZZZZ</name>
<gene>
    <name evidence="2" type="ORF">METZ01_LOCUS71223</name>
</gene>
<sequence length="68" mass="7326">VSEPVDHHDFRRRGVDQPRLLVFSGPLPDGLGDALEQRLGPHERWGPPASVGARTPTGGTRFRVGGST</sequence>
<evidence type="ECO:0000256" key="1">
    <source>
        <dbReference type="SAM" id="MobiDB-lite"/>
    </source>
</evidence>
<feature type="region of interest" description="Disordered" evidence="1">
    <location>
        <begin position="32"/>
        <end position="68"/>
    </location>
</feature>
<evidence type="ECO:0000313" key="2">
    <source>
        <dbReference type="EMBL" id="SVA18369.1"/>
    </source>
</evidence>
<protein>
    <submittedName>
        <fullName evidence="2">Uncharacterized protein</fullName>
    </submittedName>
</protein>
<organism evidence="2">
    <name type="scientific">marine metagenome</name>
    <dbReference type="NCBI Taxonomy" id="408172"/>
    <lineage>
        <taxon>unclassified sequences</taxon>
        <taxon>metagenomes</taxon>
        <taxon>ecological metagenomes</taxon>
    </lineage>
</organism>
<reference evidence="2" key="1">
    <citation type="submission" date="2018-05" db="EMBL/GenBank/DDBJ databases">
        <authorList>
            <person name="Lanie J.A."/>
            <person name="Ng W.-L."/>
            <person name="Kazmierczak K.M."/>
            <person name="Andrzejewski T.M."/>
            <person name="Davidsen T.M."/>
            <person name="Wayne K.J."/>
            <person name="Tettelin H."/>
            <person name="Glass J.I."/>
            <person name="Rusch D."/>
            <person name="Podicherti R."/>
            <person name="Tsui H.-C.T."/>
            <person name="Winkler M.E."/>
        </authorList>
    </citation>
    <scope>NUCLEOTIDE SEQUENCE</scope>
</reference>
<dbReference type="EMBL" id="UINC01005002">
    <property type="protein sequence ID" value="SVA18369.1"/>
    <property type="molecule type" value="Genomic_DNA"/>
</dbReference>
<proteinExistence type="predicted"/>